<protein>
    <submittedName>
        <fullName evidence="8">Eukaryotic translation initiation factor 4E type 3</fullName>
    </submittedName>
</protein>
<evidence type="ECO:0000256" key="4">
    <source>
        <dbReference type="ARBA" id="ARBA00022884"/>
    </source>
</evidence>
<dbReference type="InterPro" id="IPR001040">
    <property type="entry name" value="TIF_eIF_4E"/>
</dbReference>
<evidence type="ECO:0000256" key="6">
    <source>
        <dbReference type="RuleBase" id="RU004374"/>
    </source>
</evidence>
<keyword evidence="9" id="KW-1185">Reference proteome</keyword>
<dbReference type="Pfam" id="PF01652">
    <property type="entry name" value="IF4E"/>
    <property type="match status" value="1"/>
</dbReference>
<dbReference type="InParanoid" id="A0A067RFN6"/>
<evidence type="ECO:0000256" key="5">
    <source>
        <dbReference type="ARBA" id="ARBA00022917"/>
    </source>
</evidence>
<dbReference type="PANTHER" id="PTHR11960:SF66">
    <property type="entry name" value="EUKARYOTIC TRANSLATION INITIATION FACTOR 4E TYPE 3"/>
    <property type="match status" value="1"/>
</dbReference>
<dbReference type="eggNOG" id="KOG1669">
    <property type="taxonomic scope" value="Eukaryota"/>
</dbReference>
<dbReference type="SUPFAM" id="SSF55418">
    <property type="entry name" value="eIF4e-like"/>
    <property type="match status" value="1"/>
</dbReference>
<reference evidence="8 9" key="1">
    <citation type="journal article" date="2014" name="Nat. Commun.">
        <title>Molecular traces of alternative social organization in a termite genome.</title>
        <authorList>
            <person name="Terrapon N."/>
            <person name="Li C."/>
            <person name="Robertson H.M."/>
            <person name="Ji L."/>
            <person name="Meng X."/>
            <person name="Booth W."/>
            <person name="Chen Z."/>
            <person name="Childers C.P."/>
            <person name="Glastad K.M."/>
            <person name="Gokhale K."/>
            <person name="Gowin J."/>
            <person name="Gronenberg W."/>
            <person name="Hermansen R.A."/>
            <person name="Hu H."/>
            <person name="Hunt B.G."/>
            <person name="Huylmans A.K."/>
            <person name="Khalil S.M."/>
            <person name="Mitchell R.D."/>
            <person name="Munoz-Torres M.C."/>
            <person name="Mustard J.A."/>
            <person name="Pan H."/>
            <person name="Reese J.T."/>
            <person name="Scharf M.E."/>
            <person name="Sun F."/>
            <person name="Vogel H."/>
            <person name="Xiao J."/>
            <person name="Yang W."/>
            <person name="Yang Z."/>
            <person name="Yang Z."/>
            <person name="Zhou J."/>
            <person name="Zhu J."/>
            <person name="Brent C.S."/>
            <person name="Elsik C.G."/>
            <person name="Goodisman M.A."/>
            <person name="Liberles D.A."/>
            <person name="Roe R.M."/>
            <person name="Vargo E.L."/>
            <person name="Vilcinskas A."/>
            <person name="Wang J."/>
            <person name="Bornberg-Bauer E."/>
            <person name="Korb J."/>
            <person name="Zhang G."/>
            <person name="Liebig J."/>
        </authorList>
    </citation>
    <scope>NUCLEOTIDE SEQUENCE [LARGE SCALE GENOMIC DNA]</scope>
    <source>
        <tissue evidence="8">Whole organism</tissue>
    </source>
</reference>
<gene>
    <name evidence="8" type="ORF">L798_08040</name>
</gene>
<sequence length="220" mass="24709">MGGLVRKMASSGSESGDGSCDLSKSPIFTNIALSNIRSQETKGVPLQTPWTFWLDKSIPGSTAAEYQATLKKIYTVSTVQGFWGVYNNIPSVGDLQVRYSYHLMRDEHKPLWEESYNQRGGTWRLKCFKNDTTRVWKELLLAAIGEQFSDSISEGDEVCGVTVSVRERDDLVQVWNISAELASEATILHKIHRLLPDVNFTTEFYKSHQTHHAYEGGKSA</sequence>
<dbReference type="Proteomes" id="UP000027135">
    <property type="component" value="Unassembled WGS sequence"/>
</dbReference>
<dbReference type="PANTHER" id="PTHR11960">
    <property type="entry name" value="EUKARYOTIC TRANSLATION INITIATION FACTOR 4E RELATED"/>
    <property type="match status" value="1"/>
</dbReference>
<keyword evidence="4 6" id="KW-0694">RNA-binding</keyword>
<dbReference type="AlphaFoldDB" id="A0A067RFN6"/>
<dbReference type="OrthoDB" id="17977at2759"/>
<keyword evidence="5 6" id="KW-0648">Protein biosynthesis</keyword>
<dbReference type="EMBL" id="KK852715">
    <property type="protein sequence ID" value="KDR17850.1"/>
    <property type="molecule type" value="Genomic_DNA"/>
</dbReference>
<evidence type="ECO:0000256" key="7">
    <source>
        <dbReference type="SAM" id="MobiDB-lite"/>
    </source>
</evidence>
<evidence type="ECO:0000256" key="3">
    <source>
        <dbReference type="ARBA" id="ARBA00022845"/>
    </source>
</evidence>
<dbReference type="GO" id="GO:0006417">
    <property type="term" value="P:regulation of translation"/>
    <property type="evidence" value="ECO:0007669"/>
    <property type="project" value="UniProtKB-KW"/>
</dbReference>
<dbReference type="Gene3D" id="3.30.760.10">
    <property type="entry name" value="RNA Cap, Translation Initiation Factor Eif4e"/>
    <property type="match status" value="1"/>
</dbReference>
<dbReference type="InterPro" id="IPR023398">
    <property type="entry name" value="TIF_eIF4e-like"/>
</dbReference>
<dbReference type="GO" id="GO:0016281">
    <property type="term" value="C:eukaryotic translation initiation factor 4F complex"/>
    <property type="evidence" value="ECO:0007669"/>
    <property type="project" value="TreeGrafter"/>
</dbReference>
<dbReference type="FunFam" id="3.30.760.10:FF:000007">
    <property type="entry name" value="Eukaryotic translation initiation factor 4E family member 3"/>
    <property type="match status" value="1"/>
</dbReference>
<dbReference type="STRING" id="136037.A0A067RFN6"/>
<dbReference type="OMA" id="LPLQYHW"/>
<organism evidence="8 9">
    <name type="scientific">Zootermopsis nevadensis</name>
    <name type="common">Dampwood termite</name>
    <dbReference type="NCBI Taxonomy" id="136037"/>
    <lineage>
        <taxon>Eukaryota</taxon>
        <taxon>Metazoa</taxon>
        <taxon>Ecdysozoa</taxon>
        <taxon>Arthropoda</taxon>
        <taxon>Hexapoda</taxon>
        <taxon>Insecta</taxon>
        <taxon>Pterygota</taxon>
        <taxon>Neoptera</taxon>
        <taxon>Polyneoptera</taxon>
        <taxon>Dictyoptera</taxon>
        <taxon>Blattodea</taxon>
        <taxon>Blattoidea</taxon>
        <taxon>Termitoidae</taxon>
        <taxon>Termopsidae</taxon>
        <taxon>Zootermopsis</taxon>
    </lineage>
</organism>
<proteinExistence type="inferred from homology"/>
<keyword evidence="3" id="KW-0810">Translation regulation</keyword>
<evidence type="ECO:0000256" key="2">
    <source>
        <dbReference type="ARBA" id="ARBA00022540"/>
    </source>
</evidence>
<comment type="similarity">
    <text evidence="1 6">Belongs to the eukaryotic initiation factor 4E family.</text>
</comment>
<evidence type="ECO:0000313" key="9">
    <source>
        <dbReference type="Proteomes" id="UP000027135"/>
    </source>
</evidence>
<feature type="compositionally biased region" description="Low complexity" evidence="7">
    <location>
        <begin position="10"/>
        <end position="19"/>
    </location>
</feature>
<feature type="region of interest" description="Disordered" evidence="7">
    <location>
        <begin position="1"/>
        <end position="21"/>
    </location>
</feature>
<accession>A0A067RFN6</accession>
<dbReference type="GO" id="GO:0003743">
    <property type="term" value="F:translation initiation factor activity"/>
    <property type="evidence" value="ECO:0007669"/>
    <property type="project" value="UniProtKB-KW"/>
</dbReference>
<evidence type="ECO:0000313" key="8">
    <source>
        <dbReference type="EMBL" id="KDR17850.1"/>
    </source>
</evidence>
<name>A0A067RFN6_ZOONE</name>
<dbReference type="GO" id="GO:0000340">
    <property type="term" value="F:RNA 7-methylguanosine cap binding"/>
    <property type="evidence" value="ECO:0007669"/>
    <property type="project" value="TreeGrafter"/>
</dbReference>
<keyword evidence="2 6" id="KW-0396">Initiation factor</keyword>
<evidence type="ECO:0000256" key="1">
    <source>
        <dbReference type="ARBA" id="ARBA00009860"/>
    </source>
</evidence>